<protein>
    <submittedName>
        <fullName evidence="1">Retrovirus-related Pol polyprotein from transposon RE1</fullName>
    </submittedName>
</protein>
<evidence type="ECO:0000313" key="1">
    <source>
        <dbReference type="EMBL" id="RVW45665.1"/>
    </source>
</evidence>
<reference evidence="1 2" key="1">
    <citation type="journal article" date="2018" name="PLoS Genet.">
        <title>Population sequencing reveals clonal diversity and ancestral inbreeding in the grapevine cultivar Chardonnay.</title>
        <authorList>
            <person name="Roach M.J."/>
            <person name="Johnson D.L."/>
            <person name="Bohlmann J."/>
            <person name="van Vuuren H.J."/>
            <person name="Jones S.J."/>
            <person name="Pretorius I.S."/>
            <person name="Schmidt S.A."/>
            <person name="Borneman A.R."/>
        </authorList>
    </citation>
    <scope>NUCLEOTIDE SEQUENCE [LARGE SCALE GENOMIC DNA]</scope>
    <source>
        <strain evidence="2">cv. Chardonnay</strain>
        <tissue evidence="1">Leaf</tissue>
    </source>
</reference>
<evidence type="ECO:0000313" key="2">
    <source>
        <dbReference type="Proteomes" id="UP000288805"/>
    </source>
</evidence>
<dbReference type="AlphaFoldDB" id="A0A438ECY1"/>
<sequence length="117" mass="13229">MSSFLKYLNTSFALRDLSHANYFLGVEITHANNALHLNQQKYIHDLLTHTAMLDSKPATTPKAFIKSLSPFDGDPFLDASFYRIIVGAFQYINLSRRNISFAVNKACQFMANPTTTH</sequence>
<dbReference type="EMBL" id="QGNW01001319">
    <property type="protein sequence ID" value="RVW45665.1"/>
    <property type="molecule type" value="Genomic_DNA"/>
</dbReference>
<name>A0A438ECY1_VITVI</name>
<organism evidence="1 2">
    <name type="scientific">Vitis vinifera</name>
    <name type="common">Grape</name>
    <dbReference type="NCBI Taxonomy" id="29760"/>
    <lineage>
        <taxon>Eukaryota</taxon>
        <taxon>Viridiplantae</taxon>
        <taxon>Streptophyta</taxon>
        <taxon>Embryophyta</taxon>
        <taxon>Tracheophyta</taxon>
        <taxon>Spermatophyta</taxon>
        <taxon>Magnoliopsida</taxon>
        <taxon>eudicotyledons</taxon>
        <taxon>Gunneridae</taxon>
        <taxon>Pentapetalae</taxon>
        <taxon>rosids</taxon>
        <taxon>Vitales</taxon>
        <taxon>Vitaceae</taxon>
        <taxon>Viteae</taxon>
        <taxon>Vitis</taxon>
    </lineage>
</organism>
<comment type="caution">
    <text evidence="1">The sequence shown here is derived from an EMBL/GenBank/DDBJ whole genome shotgun (WGS) entry which is preliminary data.</text>
</comment>
<dbReference type="Proteomes" id="UP000288805">
    <property type="component" value="Unassembled WGS sequence"/>
</dbReference>
<accession>A0A438ECY1</accession>
<gene>
    <name evidence="1" type="primary">RE1_3076</name>
    <name evidence="1" type="ORF">CK203_101177</name>
</gene>
<proteinExistence type="predicted"/>